<keyword evidence="6 9" id="KW-0326">Glycosidase</keyword>
<dbReference type="RefSeq" id="WP_190416916.1">
    <property type="nucleotide sequence ID" value="NZ_JAAOCA010000002.1"/>
</dbReference>
<sequence length="763" mass="82566">MNKLYLLGLAASLALNTSFAGTYTPPAQGKDAFIDSLMSRMTLSEKIGQLRLISIGPEMTLAQIQNELAAGHIGATFNSVVPWDNRAMQDAALRSRLQIPMFFAYDVIHGQRTMFPISLGLAASWDVAAVARVGRVAGSEASADSLDMTYGPMVDIARDPRWGRTSEGFGEDTYLVSRMGEAMVHGFQGEDVSHADSIMSIVKHFALYGAVEGGRDYNVVDMSPQRMYNDYLPPYHAALKAGAGGVMVALNSINGVPATSNTWLMQDLLRKTWGFKGLTVSDHGAILELIKHGVAVDANDAARQAIKAGIDQSMNDQAYGVALPALIKAGKVPQGEVDSAVREVLSTKWDLGLFADPYRRIGKPENDPADINAENRLHREAARDVARRTLVLLKNANHVLPLKKQGTLAVIGPLGDSHTDMLGSWSAAGLPRQTVTLLDGIRTAVGDQAKVLYARGANITDDRNSIVFLNNIILDHTEVQPDPRTAQEMIDEALKVAASADVIIAAVGESRGMSHESASRTSLAIPNTQRQLITALRATGKPLVLVLMNGRPLSLERENQQADALLETWFAGTEGGNAIADVLFGDYNPSGKLPITFPRSVGQIPMYYNHPTIGRPVEPGKPGNYRSQYFDADTSPLYPFGYGLSYTQFSVSGVALSSTTLKGGGTLDASVMVSNTGTLAGETTVQLYLHDKTASMARPIKELKGFQKILLQPGEQRQVHFTVDENMLKFYNQQLQHVAEPGEFDVQIGLDSQDVQQASFNLL</sequence>
<dbReference type="InterPro" id="IPR036881">
    <property type="entry name" value="Glyco_hydro_3_C_sf"/>
</dbReference>
<evidence type="ECO:0000256" key="3">
    <source>
        <dbReference type="ARBA" id="ARBA00012744"/>
    </source>
</evidence>
<gene>
    <name evidence="9" type="primary">bglX</name>
    <name evidence="9" type="ORF">HAQ05_02005</name>
</gene>
<dbReference type="NCBIfam" id="NF011678">
    <property type="entry name" value="PRK15098.1"/>
    <property type="match status" value="1"/>
</dbReference>
<dbReference type="InterPro" id="IPR036962">
    <property type="entry name" value="Glyco_hydro_3_N_sf"/>
</dbReference>
<organism evidence="9 10">
    <name type="scientific">Pseudomonas typographi</name>
    <dbReference type="NCBI Taxonomy" id="2715964"/>
    <lineage>
        <taxon>Bacteria</taxon>
        <taxon>Pseudomonadati</taxon>
        <taxon>Pseudomonadota</taxon>
        <taxon>Gammaproteobacteria</taxon>
        <taxon>Pseudomonadales</taxon>
        <taxon>Pseudomonadaceae</taxon>
        <taxon>Pseudomonas</taxon>
    </lineage>
</organism>
<dbReference type="InterPro" id="IPR001764">
    <property type="entry name" value="Glyco_hydro_3_N"/>
</dbReference>
<feature type="chain" id="PRO_5045047295" description="beta-glucosidase" evidence="7">
    <location>
        <begin position="21"/>
        <end position="763"/>
    </location>
</feature>
<dbReference type="Proteomes" id="UP000805841">
    <property type="component" value="Unassembled WGS sequence"/>
</dbReference>
<evidence type="ECO:0000256" key="1">
    <source>
        <dbReference type="ARBA" id="ARBA00000448"/>
    </source>
</evidence>
<dbReference type="EMBL" id="JAAOCA010000002">
    <property type="protein sequence ID" value="MBD1597490.1"/>
    <property type="molecule type" value="Genomic_DNA"/>
</dbReference>
<evidence type="ECO:0000313" key="9">
    <source>
        <dbReference type="EMBL" id="MBD1597490.1"/>
    </source>
</evidence>
<keyword evidence="5 9" id="KW-0378">Hydrolase</keyword>
<dbReference type="Pfam" id="PF14310">
    <property type="entry name" value="Fn3-like"/>
    <property type="match status" value="1"/>
</dbReference>
<dbReference type="PANTHER" id="PTHR30620">
    <property type="entry name" value="PERIPLASMIC BETA-GLUCOSIDASE-RELATED"/>
    <property type="match status" value="1"/>
</dbReference>
<proteinExistence type="inferred from homology"/>
<feature type="signal peptide" evidence="7">
    <location>
        <begin position="1"/>
        <end position="20"/>
    </location>
</feature>
<dbReference type="InterPro" id="IPR002772">
    <property type="entry name" value="Glyco_hydro_3_C"/>
</dbReference>
<comment type="catalytic activity">
    <reaction evidence="1">
        <text>Hydrolysis of terminal, non-reducing beta-D-glucosyl residues with release of beta-D-glucose.</text>
        <dbReference type="EC" id="3.2.1.21"/>
    </reaction>
</comment>
<dbReference type="InterPro" id="IPR026891">
    <property type="entry name" value="Fn3-like"/>
</dbReference>
<dbReference type="InterPro" id="IPR051915">
    <property type="entry name" value="Cellulose_Degrad_GH3"/>
</dbReference>
<dbReference type="SUPFAM" id="SSF52279">
    <property type="entry name" value="Beta-D-glucan exohydrolase, C-terminal domain"/>
    <property type="match status" value="1"/>
</dbReference>
<evidence type="ECO:0000256" key="4">
    <source>
        <dbReference type="ARBA" id="ARBA00022729"/>
    </source>
</evidence>
<protein>
    <recommendedName>
        <fullName evidence="3">beta-glucosidase</fullName>
        <ecNumber evidence="3">3.2.1.21</ecNumber>
    </recommendedName>
</protein>
<dbReference type="GO" id="GO:0008422">
    <property type="term" value="F:beta-glucosidase activity"/>
    <property type="evidence" value="ECO:0007669"/>
    <property type="project" value="UniProtKB-EC"/>
</dbReference>
<keyword evidence="10" id="KW-1185">Reference proteome</keyword>
<name>A0ABR7YWE4_9PSED</name>
<evidence type="ECO:0000256" key="2">
    <source>
        <dbReference type="ARBA" id="ARBA00005336"/>
    </source>
</evidence>
<evidence type="ECO:0000256" key="5">
    <source>
        <dbReference type="ARBA" id="ARBA00022801"/>
    </source>
</evidence>
<reference evidence="9 10" key="1">
    <citation type="journal article" date="2020" name="Insects">
        <title>Bacteria Belonging to Pseudomonas typographi sp. nov. from the Bark Beetle Ips typographus Have Genomic Potential to Aid in the Host Ecology.</title>
        <authorList>
            <person name="Peral-Aranega E."/>
            <person name="Saati-Santamaria Z."/>
            <person name="Kolarik M."/>
            <person name="Rivas R."/>
            <person name="Garcia-Fraile P."/>
        </authorList>
    </citation>
    <scope>NUCLEOTIDE SEQUENCE [LARGE SCALE GENOMIC DNA]</scope>
    <source>
        <strain evidence="9 10">CA3A</strain>
    </source>
</reference>
<feature type="domain" description="Fibronectin type III-like" evidence="8">
    <location>
        <begin position="683"/>
        <end position="752"/>
    </location>
</feature>
<dbReference type="Pfam" id="PF00933">
    <property type="entry name" value="Glyco_hydro_3"/>
    <property type="match status" value="1"/>
</dbReference>
<dbReference type="PRINTS" id="PR00133">
    <property type="entry name" value="GLHYDRLASE3"/>
</dbReference>
<evidence type="ECO:0000259" key="8">
    <source>
        <dbReference type="SMART" id="SM01217"/>
    </source>
</evidence>
<evidence type="ECO:0000313" key="10">
    <source>
        <dbReference type="Proteomes" id="UP000805841"/>
    </source>
</evidence>
<dbReference type="Pfam" id="PF01915">
    <property type="entry name" value="Glyco_hydro_3_C"/>
    <property type="match status" value="1"/>
</dbReference>
<dbReference type="Gene3D" id="2.60.40.10">
    <property type="entry name" value="Immunoglobulins"/>
    <property type="match status" value="1"/>
</dbReference>
<dbReference type="Gene3D" id="3.20.20.300">
    <property type="entry name" value="Glycoside hydrolase, family 3, N-terminal domain"/>
    <property type="match status" value="1"/>
</dbReference>
<dbReference type="Gene3D" id="3.40.50.1700">
    <property type="entry name" value="Glycoside hydrolase family 3 C-terminal domain"/>
    <property type="match status" value="1"/>
</dbReference>
<accession>A0ABR7YWE4</accession>
<comment type="similarity">
    <text evidence="2">Belongs to the glycosyl hydrolase 3 family.</text>
</comment>
<keyword evidence="4 7" id="KW-0732">Signal</keyword>
<dbReference type="InterPro" id="IPR013783">
    <property type="entry name" value="Ig-like_fold"/>
</dbReference>
<dbReference type="SUPFAM" id="SSF51445">
    <property type="entry name" value="(Trans)glycosidases"/>
    <property type="match status" value="1"/>
</dbReference>
<evidence type="ECO:0000256" key="6">
    <source>
        <dbReference type="ARBA" id="ARBA00023295"/>
    </source>
</evidence>
<dbReference type="EC" id="3.2.1.21" evidence="3"/>
<dbReference type="PANTHER" id="PTHR30620:SF16">
    <property type="entry name" value="LYSOSOMAL BETA GLUCOSIDASE"/>
    <property type="match status" value="1"/>
</dbReference>
<dbReference type="InterPro" id="IPR017853">
    <property type="entry name" value="GH"/>
</dbReference>
<comment type="caution">
    <text evidence="9">The sequence shown here is derived from an EMBL/GenBank/DDBJ whole genome shotgun (WGS) entry which is preliminary data.</text>
</comment>
<dbReference type="SMART" id="SM01217">
    <property type="entry name" value="Fn3_like"/>
    <property type="match status" value="1"/>
</dbReference>
<evidence type="ECO:0000256" key="7">
    <source>
        <dbReference type="SAM" id="SignalP"/>
    </source>
</evidence>